<sequence length="122" mass="12799">MAGEPSFFELGVADPERGRVFYGSMFDWALEAGPTRRGFSIGTGGVPGGLHGGDAGASPYVFFRVDDLDAAVARVRKLGGSVQDLGEEGEEDAESVARFGRFALCRDDQGSSFGLHEPPNGG</sequence>
<dbReference type="SUPFAM" id="SSF54593">
    <property type="entry name" value="Glyoxalase/Bleomycin resistance protein/Dihydroxybiphenyl dioxygenase"/>
    <property type="match status" value="1"/>
</dbReference>
<name>A0ABP9SWG3_9ACTN</name>
<dbReference type="InterPro" id="IPR029068">
    <property type="entry name" value="Glyas_Bleomycin-R_OHBP_Dase"/>
</dbReference>
<feature type="domain" description="VOC" evidence="1">
    <location>
        <begin position="4"/>
        <end position="118"/>
    </location>
</feature>
<gene>
    <name evidence="2" type="ORF">GCM10023323_11710</name>
</gene>
<organism evidence="2 3">
    <name type="scientific">Streptomyces thinghirensis</name>
    <dbReference type="NCBI Taxonomy" id="551547"/>
    <lineage>
        <taxon>Bacteria</taxon>
        <taxon>Bacillati</taxon>
        <taxon>Actinomycetota</taxon>
        <taxon>Actinomycetes</taxon>
        <taxon>Kitasatosporales</taxon>
        <taxon>Streptomycetaceae</taxon>
        <taxon>Streptomyces</taxon>
    </lineage>
</organism>
<dbReference type="PROSITE" id="PS51819">
    <property type="entry name" value="VOC"/>
    <property type="match status" value="1"/>
</dbReference>
<dbReference type="PANTHER" id="PTHR33993">
    <property type="entry name" value="GLYOXALASE-RELATED"/>
    <property type="match status" value="1"/>
</dbReference>
<dbReference type="InterPro" id="IPR052164">
    <property type="entry name" value="Anthracycline_SecMetBiosynth"/>
</dbReference>
<dbReference type="RefSeq" id="WP_345627224.1">
    <property type="nucleotide sequence ID" value="NZ_BAABJR010000003.1"/>
</dbReference>
<evidence type="ECO:0000259" key="1">
    <source>
        <dbReference type="PROSITE" id="PS51819"/>
    </source>
</evidence>
<dbReference type="PANTHER" id="PTHR33993:SF14">
    <property type="entry name" value="GB|AAF24581.1"/>
    <property type="match status" value="1"/>
</dbReference>
<dbReference type="InterPro" id="IPR037523">
    <property type="entry name" value="VOC_core"/>
</dbReference>
<dbReference type="Pfam" id="PF18029">
    <property type="entry name" value="Glyoxalase_6"/>
    <property type="match status" value="1"/>
</dbReference>
<dbReference type="InterPro" id="IPR041581">
    <property type="entry name" value="Glyoxalase_6"/>
</dbReference>
<proteinExistence type="predicted"/>
<reference evidence="3" key="1">
    <citation type="journal article" date="2019" name="Int. J. Syst. Evol. Microbiol.">
        <title>The Global Catalogue of Microorganisms (GCM) 10K type strain sequencing project: providing services to taxonomists for standard genome sequencing and annotation.</title>
        <authorList>
            <consortium name="The Broad Institute Genomics Platform"/>
            <consortium name="The Broad Institute Genome Sequencing Center for Infectious Disease"/>
            <person name="Wu L."/>
            <person name="Ma J."/>
        </authorList>
    </citation>
    <scope>NUCLEOTIDE SEQUENCE [LARGE SCALE GENOMIC DNA]</scope>
    <source>
        <strain evidence="3">JCM 18306</strain>
    </source>
</reference>
<accession>A0ABP9SWG3</accession>
<evidence type="ECO:0000313" key="3">
    <source>
        <dbReference type="Proteomes" id="UP001499878"/>
    </source>
</evidence>
<dbReference type="Proteomes" id="UP001499878">
    <property type="component" value="Unassembled WGS sequence"/>
</dbReference>
<dbReference type="EMBL" id="BAABJR010000003">
    <property type="protein sequence ID" value="GAA5205238.1"/>
    <property type="molecule type" value="Genomic_DNA"/>
</dbReference>
<evidence type="ECO:0000313" key="2">
    <source>
        <dbReference type="EMBL" id="GAA5205238.1"/>
    </source>
</evidence>
<protein>
    <submittedName>
        <fullName evidence="2">VOC family protein</fullName>
    </submittedName>
</protein>
<comment type="caution">
    <text evidence="2">The sequence shown here is derived from an EMBL/GenBank/DDBJ whole genome shotgun (WGS) entry which is preliminary data.</text>
</comment>
<dbReference type="Gene3D" id="3.10.180.10">
    <property type="entry name" value="2,3-Dihydroxybiphenyl 1,2-Dioxygenase, domain 1"/>
    <property type="match status" value="1"/>
</dbReference>
<keyword evidence="3" id="KW-1185">Reference proteome</keyword>